<evidence type="ECO:0000313" key="3">
    <source>
        <dbReference type="EMBL" id="CAF9935317.1"/>
    </source>
</evidence>
<protein>
    <recommendedName>
        <fullName evidence="2">DUF7924 domain-containing protein</fullName>
    </recommendedName>
</protein>
<dbReference type="Pfam" id="PF25545">
    <property type="entry name" value="DUF7924"/>
    <property type="match status" value="1"/>
</dbReference>
<feature type="region of interest" description="Disordered" evidence="1">
    <location>
        <begin position="1"/>
        <end position="150"/>
    </location>
</feature>
<accession>A0A8H3IP99</accession>
<dbReference type="OrthoDB" id="5132737at2759"/>
<dbReference type="Proteomes" id="UP000664521">
    <property type="component" value="Unassembled WGS sequence"/>
</dbReference>
<sequence>MAHIIESKSDESLCTPPSTSTPVASVERKRKRLDESTTSDDSISKRAKRPYPIEAQPTPKEIPGSPVKAVSIGEAPRLPDTDLPLSPRSPPDSDLRSNYQLNRSNTTARPDRDIVQFPEQQDDITSRDPDHPTELRIDKSTSVEVGQLQDSDLIRRQGSTESSVGHWVLKGTWPKEHFIAEHAMNAPLGKKRSSSTLKDQSQSDTTGVSGKKEKEYQSPQFEILLATAGIYVEEDLDVPPSQSCKDLCSQLLRDEQELPQDTLFENGVFQSLIKRLRAENEAMVFRDVTPLIAPAAELLQLKRGAEHLKILYGHINTAWGRCIPLVGSPPQPDYCAGLDLDAFTRPQYMRLRALIRIQERNPLMATFKMFFPFFMCEAKASSIGLDVADRQNTSSGAVAVNAVLTLYRAAGRHRELHRKILAFSIAHNATTMKIFGHYASLEGPEPRFYRYPIRRACFTEDEDRWTAYRFTRNLYDVFAPIHLQRILAVLDHLPDNASIWNQGLLSSVSDMADAPSIQSSASQAPEPVTPSAPGMDDGTFKKPKSVQSRSQK</sequence>
<comment type="caution">
    <text evidence="3">The sequence shown here is derived from an EMBL/GenBank/DDBJ whole genome shotgun (WGS) entry which is preliminary data.</text>
</comment>
<feature type="compositionally biased region" description="Low complexity" evidence="1">
    <location>
        <begin position="515"/>
        <end position="525"/>
    </location>
</feature>
<proteinExistence type="predicted"/>
<reference evidence="3" key="1">
    <citation type="submission" date="2021-03" db="EMBL/GenBank/DDBJ databases">
        <authorList>
            <person name="Tagirdzhanova G."/>
        </authorList>
    </citation>
    <scope>NUCLEOTIDE SEQUENCE</scope>
</reference>
<name>A0A8H3IP99_9LECA</name>
<organism evidence="3 4">
    <name type="scientific">Heterodermia speciosa</name>
    <dbReference type="NCBI Taxonomy" id="116794"/>
    <lineage>
        <taxon>Eukaryota</taxon>
        <taxon>Fungi</taxon>
        <taxon>Dikarya</taxon>
        <taxon>Ascomycota</taxon>
        <taxon>Pezizomycotina</taxon>
        <taxon>Lecanoromycetes</taxon>
        <taxon>OSLEUM clade</taxon>
        <taxon>Lecanoromycetidae</taxon>
        <taxon>Caliciales</taxon>
        <taxon>Physciaceae</taxon>
        <taxon>Heterodermia</taxon>
    </lineage>
</organism>
<evidence type="ECO:0000256" key="1">
    <source>
        <dbReference type="SAM" id="MobiDB-lite"/>
    </source>
</evidence>
<feature type="region of interest" description="Disordered" evidence="1">
    <location>
        <begin position="515"/>
        <end position="552"/>
    </location>
</feature>
<feature type="region of interest" description="Disordered" evidence="1">
    <location>
        <begin position="186"/>
        <end position="214"/>
    </location>
</feature>
<feature type="compositionally biased region" description="Polar residues" evidence="1">
    <location>
        <begin position="194"/>
        <end position="208"/>
    </location>
</feature>
<keyword evidence="4" id="KW-1185">Reference proteome</keyword>
<feature type="compositionally biased region" description="Low complexity" evidence="1">
    <location>
        <begin position="76"/>
        <end position="86"/>
    </location>
</feature>
<feature type="domain" description="DUF7924" evidence="2">
    <location>
        <begin position="269"/>
        <end position="489"/>
    </location>
</feature>
<evidence type="ECO:0000313" key="4">
    <source>
        <dbReference type="Proteomes" id="UP000664521"/>
    </source>
</evidence>
<dbReference type="PANTHER" id="PTHR42470">
    <property type="entry name" value="VAST DOMAIN-CONTAINING PROTEIN"/>
    <property type="match status" value="1"/>
</dbReference>
<evidence type="ECO:0000259" key="2">
    <source>
        <dbReference type="Pfam" id="PF25545"/>
    </source>
</evidence>
<feature type="compositionally biased region" description="Basic and acidic residues" evidence="1">
    <location>
        <begin position="124"/>
        <end position="141"/>
    </location>
</feature>
<dbReference type="EMBL" id="CAJPDS010000082">
    <property type="protein sequence ID" value="CAF9935317.1"/>
    <property type="molecule type" value="Genomic_DNA"/>
</dbReference>
<feature type="compositionally biased region" description="Basic and acidic residues" evidence="1">
    <location>
        <begin position="1"/>
        <end position="11"/>
    </location>
</feature>
<feature type="compositionally biased region" description="Polar residues" evidence="1">
    <location>
        <begin position="98"/>
        <end position="108"/>
    </location>
</feature>
<dbReference type="AlphaFoldDB" id="A0A8H3IP99"/>
<dbReference type="PANTHER" id="PTHR42470:SF2">
    <property type="match status" value="1"/>
</dbReference>
<gene>
    <name evidence="3" type="ORF">HETSPECPRED_009738</name>
</gene>
<dbReference type="InterPro" id="IPR057684">
    <property type="entry name" value="DUF7924"/>
</dbReference>